<dbReference type="InterPro" id="IPR036689">
    <property type="entry name" value="ESAT-6-like_sf"/>
</dbReference>
<proteinExistence type="predicted"/>
<protein>
    <submittedName>
        <fullName evidence="1">WXG100 family type VII secretion target</fullName>
    </submittedName>
</protein>
<accession>A0ABW3VYW2</accession>
<comment type="caution">
    <text evidence="1">The sequence shown here is derived from an EMBL/GenBank/DDBJ whole genome shotgun (WGS) entry which is preliminary data.</text>
</comment>
<gene>
    <name evidence="1" type="ORF">ACFQ3F_08140</name>
</gene>
<evidence type="ECO:0000313" key="1">
    <source>
        <dbReference type="EMBL" id="MFD1247755.1"/>
    </source>
</evidence>
<dbReference type="InterPro" id="IPR010310">
    <property type="entry name" value="T7SS_ESAT-6-like"/>
</dbReference>
<dbReference type="SUPFAM" id="SSF140453">
    <property type="entry name" value="EsxAB dimer-like"/>
    <property type="match status" value="1"/>
</dbReference>
<dbReference type="Proteomes" id="UP001597229">
    <property type="component" value="Unassembled WGS sequence"/>
</dbReference>
<reference evidence="2" key="1">
    <citation type="journal article" date="2019" name="Int. J. Syst. Evol. Microbiol.">
        <title>The Global Catalogue of Microorganisms (GCM) 10K type strain sequencing project: providing services to taxonomists for standard genome sequencing and annotation.</title>
        <authorList>
            <consortium name="The Broad Institute Genomics Platform"/>
            <consortium name="The Broad Institute Genome Sequencing Center for Infectious Disease"/>
            <person name="Wu L."/>
            <person name="Ma J."/>
        </authorList>
    </citation>
    <scope>NUCLEOTIDE SEQUENCE [LARGE SCALE GENOMIC DNA]</scope>
    <source>
        <strain evidence="2">CCUG 52478</strain>
    </source>
</reference>
<name>A0ABW3VYW2_9ACTN</name>
<dbReference type="Pfam" id="PF06013">
    <property type="entry name" value="WXG100"/>
    <property type="match status" value="1"/>
</dbReference>
<sequence>MSELALEHGAAVRAENAIDRICAEIHAECRQLDGSVAALLDGSWGGVAADQYREGWDEWAAGAAELVGALGTLGRLMAAARTTIEAADGASADGSRLLVSRLGPLA</sequence>
<keyword evidence="2" id="KW-1185">Reference proteome</keyword>
<organism evidence="1 2">
    <name type="scientific">Nocardioides ginsengisoli</name>
    <dbReference type="NCBI Taxonomy" id="363868"/>
    <lineage>
        <taxon>Bacteria</taxon>
        <taxon>Bacillati</taxon>
        <taxon>Actinomycetota</taxon>
        <taxon>Actinomycetes</taxon>
        <taxon>Propionibacteriales</taxon>
        <taxon>Nocardioidaceae</taxon>
        <taxon>Nocardioides</taxon>
    </lineage>
</organism>
<dbReference type="RefSeq" id="WP_367918828.1">
    <property type="nucleotide sequence ID" value="NZ_BAABAC010000015.1"/>
</dbReference>
<dbReference type="EMBL" id="JBHTLX010000009">
    <property type="protein sequence ID" value="MFD1247755.1"/>
    <property type="molecule type" value="Genomic_DNA"/>
</dbReference>
<dbReference type="Gene3D" id="1.10.287.1060">
    <property type="entry name" value="ESAT-6-like"/>
    <property type="match status" value="1"/>
</dbReference>
<evidence type="ECO:0000313" key="2">
    <source>
        <dbReference type="Proteomes" id="UP001597229"/>
    </source>
</evidence>